<dbReference type="CDD" id="cd06587">
    <property type="entry name" value="VOC"/>
    <property type="match status" value="1"/>
</dbReference>
<dbReference type="InterPro" id="IPR023393">
    <property type="entry name" value="START-like_dom_sf"/>
</dbReference>
<dbReference type="InterPro" id="IPR013538">
    <property type="entry name" value="ASHA1/2-like_C"/>
</dbReference>
<dbReference type="SUPFAM" id="SSF55961">
    <property type="entry name" value="Bet v1-like"/>
    <property type="match status" value="1"/>
</dbReference>
<dbReference type="InterPro" id="IPR037523">
    <property type="entry name" value="VOC_core"/>
</dbReference>
<dbReference type="EMBL" id="SADD01000001">
    <property type="protein sequence ID" value="RVU48580.1"/>
    <property type="molecule type" value="Genomic_DNA"/>
</dbReference>
<dbReference type="SUPFAM" id="SSF54593">
    <property type="entry name" value="Glyoxalase/Bleomycin resistance protein/Dihydroxybiphenyl dioxygenase"/>
    <property type="match status" value="1"/>
</dbReference>
<gene>
    <name evidence="3" type="ORF">EA187_03885</name>
</gene>
<evidence type="ECO:0000313" key="3">
    <source>
        <dbReference type="EMBL" id="RVU48580.1"/>
    </source>
</evidence>
<organism evidence="3 4">
    <name type="scientific">Lujinxingia sediminis</name>
    <dbReference type="NCBI Taxonomy" id="2480984"/>
    <lineage>
        <taxon>Bacteria</taxon>
        <taxon>Deltaproteobacteria</taxon>
        <taxon>Bradymonadales</taxon>
        <taxon>Lujinxingiaceae</taxon>
        <taxon>Lujinxingia</taxon>
    </lineage>
</organism>
<protein>
    <recommendedName>
        <fullName evidence="2">VOC domain-containing protein</fullName>
    </recommendedName>
</protein>
<keyword evidence="4" id="KW-1185">Reference proteome</keyword>
<dbReference type="Pfam" id="PF08327">
    <property type="entry name" value="AHSA1"/>
    <property type="match status" value="1"/>
</dbReference>
<dbReference type="Proteomes" id="UP000282926">
    <property type="component" value="Unassembled WGS sequence"/>
</dbReference>
<accession>A0ABY0CY49</accession>
<dbReference type="InterPro" id="IPR029068">
    <property type="entry name" value="Glyas_Bleomycin-R_OHBP_Dase"/>
</dbReference>
<reference evidence="3 4" key="1">
    <citation type="submission" date="2019-01" db="EMBL/GenBank/DDBJ databases">
        <title>Lujinxingia litoralis gen. nov., sp. nov. and Lujinxingia sediminis gen. nov., sp. nov., new members in the order Bradymonadales, isolated from coastal sediment.</title>
        <authorList>
            <person name="Li C.-M."/>
        </authorList>
    </citation>
    <scope>NUCLEOTIDE SEQUENCE [LARGE SCALE GENOMIC DNA]</scope>
    <source>
        <strain evidence="3 4">SEH01</strain>
    </source>
</reference>
<proteinExistence type="inferred from homology"/>
<name>A0ABY0CY49_9DELT</name>
<evidence type="ECO:0000259" key="2">
    <source>
        <dbReference type="PROSITE" id="PS51819"/>
    </source>
</evidence>
<dbReference type="Gene3D" id="3.30.530.20">
    <property type="match status" value="1"/>
</dbReference>
<dbReference type="Gene3D" id="3.10.180.10">
    <property type="entry name" value="2,3-Dihydroxybiphenyl 1,2-Dioxygenase, domain 1"/>
    <property type="match status" value="1"/>
</dbReference>
<comment type="caution">
    <text evidence="3">The sequence shown here is derived from an EMBL/GenBank/DDBJ whole genome shotgun (WGS) entry which is preliminary data.</text>
</comment>
<evidence type="ECO:0000256" key="1">
    <source>
        <dbReference type="ARBA" id="ARBA00006817"/>
    </source>
</evidence>
<dbReference type="CDD" id="cd07814">
    <property type="entry name" value="SRPBCC_CalC_Aha1-like"/>
    <property type="match status" value="1"/>
</dbReference>
<feature type="domain" description="VOC" evidence="2">
    <location>
        <begin position="13"/>
        <end position="122"/>
    </location>
</feature>
<dbReference type="PROSITE" id="PS51819">
    <property type="entry name" value="VOC"/>
    <property type="match status" value="1"/>
</dbReference>
<sequence length="303" mass="33657">MTPGQLVRATMIHLQGTTYAVRDLNEARRWYQEWLQRSPAVEGASEVRFEVGAGWLVLVEDRAGKALSGCSARWQVEDVEGTWERLLELGAEAVEKPCMGEDGVWGALVCDPFGNRLELVEGMGVPGPVRIAAAGESTRAIEVERIISAPRTRVWQAWTHQDELGSWFGRDAYVELRVGGPFEIYMLAEPSGFRGSEGCRVLSYLEERMLSFSWNAPPDHPTRLWQTRVVVELSDIDSVQSVSRLRLTHTGWPSLDGDEAQKAAASGEPDAAEWDATFAYFQRAWPKVMTALERHLGGSAGHS</sequence>
<comment type="similarity">
    <text evidence="1">Belongs to the AHA1 family.</text>
</comment>
<evidence type="ECO:0000313" key="4">
    <source>
        <dbReference type="Proteomes" id="UP000282926"/>
    </source>
</evidence>